<dbReference type="Proteomes" id="UP001064048">
    <property type="component" value="Chromosome 23"/>
</dbReference>
<dbReference type="EMBL" id="CM046123">
    <property type="protein sequence ID" value="KAI8439509.1"/>
    <property type="molecule type" value="Genomic_DNA"/>
</dbReference>
<evidence type="ECO:0000313" key="1">
    <source>
        <dbReference type="EMBL" id="KAI8439509.1"/>
    </source>
</evidence>
<protein>
    <submittedName>
        <fullName evidence="1">Uncharacterized protein</fullName>
    </submittedName>
</protein>
<comment type="caution">
    <text evidence="1">The sequence shown here is derived from an EMBL/GenBank/DDBJ whole genome shotgun (WGS) entry which is preliminary data.</text>
</comment>
<sequence>MLQRDFWYLLCRCRKKKIISLVLIMVFLLNVMFYVSLELYNTMKKNREGNKNWLVNKQTITDKSGMRVIVGHYVGGLAKGNLSDEVINSNKYAPVPGVGEGGQPVQLAQSEIIPARELFSLHFYNIFAGDKISINRSLPDMRGDACKSVKFNLDNLPTATVIIVFHNEAWSTLMRTVMSVIMRSPEKLLNQIILVDDASDRRYLGRELEDAVAKLDKVEILRSKERKGLVAARLMGARRAAGDVLLFLDAHCEATQGWLEPLLDRAGSDDVFICPQIDLINDDTLAYVKSIDGNYGAFNWGLHFRWYMLSDDVINQRAQNPSKPYPTPAMAGGLFAVRKSLFWRLGGYDEGMRVWGAENLEMSWRAWQCGARVEVTPCSRVGHIFRKHTPYKYPGGVTKVFSGNLARAATVWLDEWADFFFKFNPSSAALRDQQTVYSRVELRKNLKCKSFKWYLDNVWPQHFFPTDDRWFGKIRSDKGSCLAASPVTQKNRGLAMPATGIDCSTYENDLNVMVVFTPEGKIMTNENFCLEENNARVVWKHCKDSPRQIWEQKGPRLKTKDDLCLTIMPAGKYGGTNDNITVKRCRDTAEQIWHFRCPPSPAPCAAACVCVWSCSSARSAISTGPDSFTDLGLHDKKISTGNDSFTDHGLHDKHIKVEGFIWGFASKWQWAGHIARRTDNRWGRKVLEWRPRTGRRSVGRPPTRWTDDIVRVAGNRWMQVASCRSLWRSKGEAFVQQWTSSG</sequence>
<reference evidence="1 2" key="1">
    <citation type="journal article" date="2022" name="Genome Biol. Evol.">
        <title>The Spruce Budworm Genome: Reconstructing the Evolutionary History of Antifreeze Proteins.</title>
        <authorList>
            <person name="Beliveau C."/>
            <person name="Gagne P."/>
            <person name="Picq S."/>
            <person name="Vernygora O."/>
            <person name="Keeling C.I."/>
            <person name="Pinkney K."/>
            <person name="Doucet D."/>
            <person name="Wen F."/>
            <person name="Johnston J.S."/>
            <person name="Maaroufi H."/>
            <person name="Boyle B."/>
            <person name="Laroche J."/>
            <person name="Dewar K."/>
            <person name="Juretic N."/>
            <person name="Blackburn G."/>
            <person name="Nisole A."/>
            <person name="Brunet B."/>
            <person name="Brandao M."/>
            <person name="Lumley L."/>
            <person name="Duan J."/>
            <person name="Quan G."/>
            <person name="Lucarotti C.J."/>
            <person name="Roe A.D."/>
            <person name="Sperling F.A.H."/>
            <person name="Levesque R.C."/>
            <person name="Cusson M."/>
        </authorList>
    </citation>
    <scope>NUCLEOTIDE SEQUENCE [LARGE SCALE GENOMIC DNA]</scope>
    <source>
        <strain evidence="1">Glfc:IPQL:Cfum</strain>
    </source>
</reference>
<gene>
    <name evidence="1" type="ORF">MSG28_013265</name>
</gene>
<proteinExistence type="predicted"/>
<accession>A0ACC0KT57</accession>
<organism evidence="1 2">
    <name type="scientific">Choristoneura fumiferana</name>
    <name type="common">Spruce budworm moth</name>
    <name type="synonym">Archips fumiferana</name>
    <dbReference type="NCBI Taxonomy" id="7141"/>
    <lineage>
        <taxon>Eukaryota</taxon>
        <taxon>Metazoa</taxon>
        <taxon>Ecdysozoa</taxon>
        <taxon>Arthropoda</taxon>
        <taxon>Hexapoda</taxon>
        <taxon>Insecta</taxon>
        <taxon>Pterygota</taxon>
        <taxon>Neoptera</taxon>
        <taxon>Endopterygota</taxon>
        <taxon>Lepidoptera</taxon>
        <taxon>Glossata</taxon>
        <taxon>Ditrysia</taxon>
        <taxon>Tortricoidea</taxon>
        <taxon>Tortricidae</taxon>
        <taxon>Tortricinae</taxon>
        <taxon>Choristoneura</taxon>
    </lineage>
</organism>
<name>A0ACC0KT57_CHOFU</name>
<evidence type="ECO:0000313" key="2">
    <source>
        <dbReference type="Proteomes" id="UP001064048"/>
    </source>
</evidence>
<keyword evidence="2" id="KW-1185">Reference proteome</keyword>